<gene>
    <name evidence="2" type="ORF">SAMN05192530_11842</name>
</gene>
<reference evidence="2 3" key="1">
    <citation type="submission" date="2016-10" db="EMBL/GenBank/DDBJ databases">
        <authorList>
            <person name="de Groot N.N."/>
        </authorList>
    </citation>
    <scope>NUCLEOTIDE SEQUENCE [LARGE SCALE GENOMIC DNA]</scope>
    <source>
        <strain evidence="3">L7-484,KACC 16230,DSM 25025</strain>
    </source>
</reference>
<evidence type="ECO:0000256" key="1">
    <source>
        <dbReference type="SAM" id="SignalP"/>
    </source>
</evidence>
<keyword evidence="3" id="KW-1185">Reference proteome</keyword>
<keyword evidence="1" id="KW-0732">Signal</keyword>
<evidence type="ECO:0000313" key="3">
    <source>
        <dbReference type="Proteomes" id="UP000198793"/>
    </source>
</evidence>
<feature type="chain" id="PRO_5011484482" description="Spore coat protein U (SCPU) domain-containing protein" evidence="1">
    <location>
        <begin position="24"/>
        <end position="159"/>
    </location>
</feature>
<dbReference type="Proteomes" id="UP000198793">
    <property type="component" value="Unassembled WGS sequence"/>
</dbReference>
<dbReference type="AlphaFoldDB" id="A0A1H0NAG4"/>
<accession>A0A1H0NAG4</accession>
<proteinExistence type="predicted"/>
<name>A0A1H0NAG4_9HYPH</name>
<evidence type="ECO:0008006" key="4">
    <source>
        <dbReference type="Google" id="ProtNLM"/>
    </source>
</evidence>
<dbReference type="STRING" id="1166073.SAMN05192530_11842"/>
<protein>
    <recommendedName>
        <fullName evidence="4">Spore coat protein U (SCPU) domain-containing protein</fullName>
    </recommendedName>
</protein>
<dbReference type="EMBL" id="FNIT01000018">
    <property type="protein sequence ID" value="SDO89415.1"/>
    <property type="molecule type" value="Genomic_DNA"/>
</dbReference>
<feature type="signal peptide" evidence="1">
    <location>
        <begin position="1"/>
        <end position="23"/>
    </location>
</feature>
<evidence type="ECO:0000313" key="2">
    <source>
        <dbReference type="EMBL" id="SDO89415.1"/>
    </source>
</evidence>
<sequence length="159" mass="15902">MSRMRQAFWLTTALAGGSFPASAQAVTNTVTFNGTVTTNCTIAVVNGTGVMTTNGTLSNLSSKNAGGSPAKVTVTTTGGVRVSLDAVSAATAPVADTGPTTWTPVYSLSGAQSVAETGSSTLMTGSGTSNMDINLTGTKPSTDSFRGGNYSATVTVRCE</sequence>
<organism evidence="2 3">
    <name type="scientific">Aureimonas jatrophae</name>
    <dbReference type="NCBI Taxonomy" id="1166073"/>
    <lineage>
        <taxon>Bacteria</taxon>
        <taxon>Pseudomonadati</taxon>
        <taxon>Pseudomonadota</taxon>
        <taxon>Alphaproteobacteria</taxon>
        <taxon>Hyphomicrobiales</taxon>
        <taxon>Aurantimonadaceae</taxon>
        <taxon>Aureimonas</taxon>
    </lineage>
</organism>